<name>A0AAN7WAC1_9PEZI</name>
<dbReference type="AlphaFoldDB" id="A0AAN7WAC1"/>
<evidence type="ECO:0000313" key="2">
    <source>
        <dbReference type="EMBL" id="KAK5705060.1"/>
    </source>
</evidence>
<feature type="compositionally biased region" description="Basic and acidic residues" evidence="1">
    <location>
        <begin position="15"/>
        <end position="25"/>
    </location>
</feature>
<evidence type="ECO:0000256" key="1">
    <source>
        <dbReference type="SAM" id="MobiDB-lite"/>
    </source>
</evidence>
<feature type="compositionally biased region" description="Basic and acidic residues" evidence="1">
    <location>
        <begin position="36"/>
        <end position="49"/>
    </location>
</feature>
<comment type="caution">
    <text evidence="2">The sequence shown here is derived from an EMBL/GenBank/DDBJ whole genome shotgun (WGS) entry which is preliminary data.</text>
</comment>
<proteinExistence type="predicted"/>
<feature type="compositionally biased region" description="Polar residues" evidence="1">
    <location>
        <begin position="26"/>
        <end position="35"/>
    </location>
</feature>
<protein>
    <submittedName>
        <fullName evidence="2">Uncharacterized protein</fullName>
    </submittedName>
</protein>
<accession>A0AAN7WAC1</accession>
<feature type="region of interest" description="Disordered" evidence="1">
    <location>
        <begin position="1"/>
        <end position="81"/>
    </location>
</feature>
<gene>
    <name evidence="2" type="ORF">LTR97_002174</name>
</gene>
<organism evidence="2 3">
    <name type="scientific">Elasticomyces elasticus</name>
    <dbReference type="NCBI Taxonomy" id="574655"/>
    <lineage>
        <taxon>Eukaryota</taxon>
        <taxon>Fungi</taxon>
        <taxon>Dikarya</taxon>
        <taxon>Ascomycota</taxon>
        <taxon>Pezizomycotina</taxon>
        <taxon>Dothideomycetes</taxon>
        <taxon>Dothideomycetidae</taxon>
        <taxon>Mycosphaerellales</taxon>
        <taxon>Teratosphaeriaceae</taxon>
        <taxon>Elasticomyces</taxon>
    </lineage>
</organism>
<reference evidence="2" key="1">
    <citation type="submission" date="2023-08" db="EMBL/GenBank/DDBJ databases">
        <title>Black Yeasts Isolated from many extreme environments.</title>
        <authorList>
            <person name="Coleine C."/>
            <person name="Stajich J.E."/>
            <person name="Selbmann L."/>
        </authorList>
    </citation>
    <scope>NUCLEOTIDE SEQUENCE</scope>
    <source>
        <strain evidence="2">CCFEE 5810</strain>
    </source>
</reference>
<sequence>MQGSRKVVEVPDIQEDAHTVMEDGNPKQQRTTMMQKRQDHLIETEKRANNQESNRSRSTSRRERRKRIEKGIKDGKYMKTNSLEALEEADANGELDAMGPFERIGPDSTSMDGPVTMARAKRGEIPVRGKNGQQPYYMTPEKAESGSALKDTEGLKLTLEANLEIEIELKASIRGDLTLSLL</sequence>
<feature type="compositionally biased region" description="Basic residues" evidence="1">
    <location>
        <begin position="58"/>
        <end position="68"/>
    </location>
</feature>
<dbReference type="Proteomes" id="UP001310594">
    <property type="component" value="Unassembled WGS sequence"/>
</dbReference>
<dbReference type="PANTHER" id="PTHR35587:SF6">
    <property type="entry name" value="BZIP DOMAIN-CONTAINING PROTEIN"/>
    <property type="match status" value="1"/>
</dbReference>
<feature type="region of interest" description="Disordered" evidence="1">
    <location>
        <begin position="94"/>
        <end position="150"/>
    </location>
</feature>
<evidence type="ECO:0000313" key="3">
    <source>
        <dbReference type="Proteomes" id="UP001310594"/>
    </source>
</evidence>
<dbReference type="EMBL" id="JAVRQU010000003">
    <property type="protein sequence ID" value="KAK5705060.1"/>
    <property type="molecule type" value="Genomic_DNA"/>
</dbReference>
<dbReference type="PANTHER" id="PTHR35587">
    <property type="entry name" value="EXPRESSED PROTEIN"/>
    <property type="match status" value="1"/>
</dbReference>